<accession>A0AAN6PQB8</accession>
<keyword evidence="3 6" id="KW-1133">Transmembrane helix</keyword>
<evidence type="ECO:0000256" key="4">
    <source>
        <dbReference type="ARBA" id="ARBA00023136"/>
    </source>
</evidence>
<evidence type="ECO:0000313" key="8">
    <source>
        <dbReference type="EMBL" id="KAK4096009.1"/>
    </source>
</evidence>
<sequence length="360" mass="39566">MSNTSGDQETKGPLILGVIVTMTAIAFFFVLARIYSRLISIARLGADDYLLILSILLIIVYVGLDGVAISHGAGRHIETLSEEEIAAALYYAIIAVVPGILSFTLPKFAVVILLVQVLNPGRWHRAFLWIISIVYLLLSVGGIILTFVQCTPAASQWGAVEGTCWDPRIVFSYAVTHGICSVLFDFYLAVYPTIVICRLILNWKKKLALSSALGFGYCAAAISAYKCYTLRGILNVHDLTYAVDDIILWTNIEANCVIIGACIPCLYPLVKKLWGTAALETKKRSTQGRSDGSNTVITIGGSAVKPKKRARQPPRLPIDITHDDNDQYGLQVLHKDSVHTSTTELWDEEIDVVRVRIGRL</sequence>
<organism evidence="8 9">
    <name type="scientific">Parathielavia hyrcaniae</name>
    <dbReference type="NCBI Taxonomy" id="113614"/>
    <lineage>
        <taxon>Eukaryota</taxon>
        <taxon>Fungi</taxon>
        <taxon>Dikarya</taxon>
        <taxon>Ascomycota</taxon>
        <taxon>Pezizomycotina</taxon>
        <taxon>Sordariomycetes</taxon>
        <taxon>Sordariomycetidae</taxon>
        <taxon>Sordariales</taxon>
        <taxon>Chaetomiaceae</taxon>
        <taxon>Parathielavia</taxon>
    </lineage>
</organism>
<feature type="transmembrane region" description="Helical" evidence="6">
    <location>
        <begin position="127"/>
        <end position="149"/>
    </location>
</feature>
<comment type="caution">
    <text evidence="8">The sequence shown here is derived from an EMBL/GenBank/DDBJ whole genome shotgun (WGS) entry which is preliminary data.</text>
</comment>
<keyword evidence="4 6" id="KW-0472">Membrane</keyword>
<feature type="transmembrane region" description="Helical" evidence="6">
    <location>
        <begin position="12"/>
        <end position="36"/>
    </location>
</feature>
<dbReference type="InterPro" id="IPR052337">
    <property type="entry name" value="SAT4-like"/>
</dbReference>
<feature type="transmembrane region" description="Helical" evidence="6">
    <location>
        <begin position="246"/>
        <end position="270"/>
    </location>
</feature>
<evidence type="ECO:0000256" key="2">
    <source>
        <dbReference type="ARBA" id="ARBA00022692"/>
    </source>
</evidence>
<reference evidence="8" key="2">
    <citation type="submission" date="2023-05" db="EMBL/GenBank/DDBJ databases">
        <authorList>
            <consortium name="Lawrence Berkeley National Laboratory"/>
            <person name="Steindorff A."/>
            <person name="Hensen N."/>
            <person name="Bonometti L."/>
            <person name="Westerberg I."/>
            <person name="Brannstrom I.O."/>
            <person name="Guillou S."/>
            <person name="Cros-Aarteil S."/>
            <person name="Calhoun S."/>
            <person name="Haridas S."/>
            <person name="Kuo A."/>
            <person name="Mondo S."/>
            <person name="Pangilinan J."/>
            <person name="Riley R."/>
            <person name="Labutti K."/>
            <person name="Andreopoulos B."/>
            <person name="Lipzen A."/>
            <person name="Chen C."/>
            <person name="Yanf M."/>
            <person name="Daum C."/>
            <person name="Ng V."/>
            <person name="Clum A."/>
            <person name="Ohm R."/>
            <person name="Martin F."/>
            <person name="Silar P."/>
            <person name="Natvig D."/>
            <person name="Lalanne C."/>
            <person name="Gautier V."/>
            <person name="Ament-Velasquez S.L."/>
            <person name="Kruys A."/>
            <person name="Hutchinson M.I."/>
            <person name="Powell A.J."/>
            <person name="Barry K."/>
            <person name="Miller A.N."/>
            <person name="Grigoriev I.V."/>
            <person name="Debuchy R."/>
            <person name="Gladieux P."/>
            <person name="Thoren M.H."/>
            <person name="Johannesson H."/>
        </authorList>
    </citation>
    <scope>NUCLEOTIDE SEQUENCE</scope>
    <source>
        <strain evidence="8">CBS 757.83</strain>
    </source>
</reference>
<feature type="transmembrane region" description="Helical" evidence="6">
    <location>
        <begin position="48"/>
        <end position="69"/>
    </location>
</feature>
<dbReference type="PANTHER" id="PTHR33048:SF155">
    <property type="entry name" value="INTEGRAL MEMBRANE PROTEIN"/>
    <property type="match status" value="1"/>
</dbReference>
<evidence type="ECO:0000256" key="5">
    <source>
        <dbReference type="ARBA" id="ARBA00038359"/>
    </source>
</evidence>
<dbReference type="GO" id="GO:0016020">
    <property type="term" value="C:membrane"/>
    <property type="evidence" value="ECO:0007669"/>
    <property type="project" value="UniProtKB-SubCell"/>
</dbReference>
<feature type="domain" description="Rhodopsin" evidence="7">
    <location>
        <begin position="32"/>
        <end position="272"/>
    </location>
</feature>
<dbReference type="Proteomes" id="UP001305647">
    <property type="component" value="Unassembled WGS sequence"/>
</dbReference>
<feature type="transmembrane region" description="Helical" evidence="6">
    <location>
        <begin position="207"/>
        <end position="226"/>
    </location>
</feature>
<dbReference type="EMBL" id="MU863748">
    <property type="protein sequence ID" value="KAK4096009.1"/>
    <property type="molecule type" value="Genomic_DNA"/>
</dbReference>
<feature type="transmembrane region" description="Helical" evidence="6">
    <location>
        <begin position="89"/>
        <end position="115"/>
    </location>
</feature>
<evidence type="ECO:0000256" key="6">
    <source>
        <dbReference type="SAM" id="Phobius"/>
    </source>
</evidence>
<dbReference type="Pfam" id="PF20684">
    <property type="entry name" value="Fung_rhodopsin"/>
    <property type="match status" value="1"/>
</dbReference>
<name>A0AAN6PQB8_9PEZI</name>
<proteinExistence type="inferred from homology"/>
<feature type="transmembrane region" description="Helical" evidence="6">
    <location>
        <begin position="169"/>
        <end position="195"/>
    </location>
</feature>
<keyword evidence="9" id="KW-1185">Reference proteome</keyword>
<reference evidence="8" key="1">
    <citation type="journal article" date="2023" name="Mol. Phylogenet. Evol.">
        <title>Genome-scale phylogeny and comparative genomics of the fungal order Sordariales.</title>
        <authorList>
            <person name="Hensen N."/>
            <person name="Bonometti L."/>
            <person name="Westerberg I."/>
            <person name="Brannstrom I.O."/>
            <person name="Guillou S."/>
            <person name="Cros-Aarteil S."/>
            <person name="Calhoun S."/>
            <person name="Haridas S."/>
            <person name="Kuo A."/>
            <person name="Mondo S."/>
            <person name="Pangilinan J."/>
            <person name="Riley R."/>
            <person name="LaButti K."/>
            <person name="Andreopoulos B."/>
            <person name="Lipzen A."/>
            <person name="Chen C."/>
            <person name="Yan M."/>
            <person name="Daum C."/>
            <person name="Ng V."/>
            <person name="Clum A."/>
            <person name="Steindorff A."/>
            <person name="Ohm R.A."/>
            <person name="Martin F."/>
            <person name="Silar P."/>
            <person name="Natvig D.O."/>
            <person name="Lalanne C."/>
            <person name="Gautier V."/>
            <person name="Ament-Velasquez S.L."/>
            <person name="Kruys A."/>
            <person name="Hutchinson M.I."/>
            <person name="Powell A.J."/>
            <person name="Barry K."/>
            <person name="Miller A.N."/>
            <person name="Grigoriev I.V."/>
            <person name="Debuchy R."/>
            <person name="Gladieux P."/>
            <person name="Hiltunen Thoren M."/>
            <person name="Johannesson H."/>
        </authorList>
    </citation>
    <scope>NUCLEOTIDE SEQUENCE</scope>
    <source>
        <strain evidence="8">CBS 757.83</strain>
    </source>
</reference>
<dbReference type="PANTHER" id="PTHR33048">
    <property type="entry name" value="PTH11-LIKE INTEGRAL MEMBRANE PROTEIN (AFU_ORTHOLOGUE AFUA_5G11245)"/>
    <property type="match status" value="1"/>
</dbReference>
<gene>
    <name evidence="8" type="ORF">N658DRAFT_528045</name>
</gene>
<evidence type="ECO:0000259" key="7">
    <source>
        <dbReference type="Pfam" id="PF20684"/>
    </source>
</evidence>
<comment type="similarity">
    <text evidence="5">Belongs to the SAT4 family.</text>
</comment>
<comment type="subcellular location">
    <subcellularLocation>
        <location evidence="1">Membrane</location>
        <topology evidence="1">Multi-pass membrane protein</topology>
    </subcellularLocation>
</comment>
<dbReference type="InterPro" id="IPR049326">
    <property type="entry name" value="Rhodopsin_dom_fungi"/>
</dbReference>
<keyword evidence="2 6" id="KW-0812">Transmembrane</keyword>
<evidence type="ECO:0000256" key="1">
    <source>
        <dbReference type="ARBA" id="ARBA00004141"/>
    </source>
</evidence>
<protein>
    <recommendedName>
        <fullName evidence="7">Rhodopsin domain-containing protein</fullName>
    </recommendedName>
</protein>
<evidence type="ECO:0000256" key="3">
    <source>
        <dbReference type="ARBA" id="ARBA00022989"/>
    </source>
</evidence>
<evidence type="ECO:0000313" key="9">
    <source>
        <dbReference type="Proteomes" id="UP001305647"/>
    </source>
</evidence>
<dbReference type="AlphaFoldDB" id="A0AAN6PQB8"/>